<evidence type="ECO:0000313" key="2">
    <source>
        <dbReference type="Proteomes" id="UP001178507"/>
    </source>
</evidence>
<organism evidence="1 2">
    <name type="scientific">Effrenium voratum</name>
    <dbReference type="NCBI Taxonomy" id="2562239"/>
    <lineage>
        <taxon>Eukaryota</taxon>
        <taxon>Sar</taxon>
        <taxon>Alveolata</taxon>
        <taxon>Dinophyceae</taxon>
        <taxon>Suessiales</taxon>
        <taxon>Symbiodiniaceae</taxon>
        <taxon>Effrenium</taxon>
    </lineage>
</organism>
<sequence length="202" mass="23144">MQHLKECPWDRNTPWRPAALPMGTTSFDQREDLAIAKNLFIYGEMSPKVAQPTGLEETVRMAMKNRQGEFPRKEELRSASYLPNGWEDYKKFSKPDFTKSFSFIRNGCSFEGKSSPVASRPHTAGCIEEMLTPPAHTESLDKLATRTWSRMTERPQSMTSSMRMSASMPYIRAKSNKTMELTQYPLIRGLSREKAFNASVRF</sequence>
<evidence type="ECO:0000313" key="1">
    <source>
        <dbReference type="EMBL" id="CAJ1401735.1"/>
    </source>
</evidence>
<name>A0AA36N7F1_9DINO</name>
<comment type="caution">
    <text evidence="1">The sequence shown here is derived from an EMBL/GenBank/DDBJ whole genome shotgun (WGS) entry which is preliminary data.</text>
</comment>
<accession>A0AA36N7F1</accession>
<proteinExistence type="predicted"/>
<dbReference type="AlphaFoldDB" id="A0AA36N7F1"/>
<protein>
    <submittedName>
        <fullName evidence="1">Uncharacterized protein</fullName>
    </submittedName>
</protein>
<dbReference type="Proteomes" id="UP001178507">
    <property type="component" value="Unassembled WGS sequence"/>
</dbReference>
<dbReference type="EMBL" id="CAUJNA010003428">
    <property type="protein sequence ID" value="CAJ1401735.1"/>
    <property type="molecule type" value="Genomic_DNA"/>
</dbReference>
<gene>
    <name evidence="1" type="ORF">EVOR1521_LOCUS24826</name>
</gene>
<keyword evidence="2" id="KW-1185">Reference proteome</keyword>
<reference evidence="1" key="1">
    <citation type="submission" date="2023-08" db="EMBL/GenBank/DDBJ databases">
        <authorList>
            <person name="Chen Y."/>
            <person name="Shah S."/>
            <person name="Dougan E. K."/>
            <person name="Thang M."/>
            <person name="Chan C."/>
        </authorList>
    </citation>
    <scope>NUCLEOTIDE SEQUENCE</scope>
</reference>